<dbReference type="InterPro" id="IPR006073">
    <property type="entry name" value="GTP-bd"/>
</dbReference>
<dbReference type="EMBL" id="CP132508">
    <property type="protein sequence ID" value="WPD20058.1"/>
    <property type="molecule type" value="Genomic_DNA"/>
</dbReference>
<evidence type="ECO:0000313" key="2">
    <source>
        <dbReference type="EMBL" id="WPD20058.1"/>
    </source>
</evidence>
<dbReference type="Pfam" id="PF01926">
    <property type="entry name" value="MMR_HSR1"/>
    <property type="match status" value="1"/>
</dbReference>
<dbReference type="SUPFAM" id="SSF52540">
    <property type="entry name" value="P-loop containing nucleoside triphosphate hydrolases"/>
    <property type="match status" value="1"/>
</dbReference>
<dbReference type="Proteomes" id="UP001304683">
    <property type="component" value="Chromosome"/>
</dbReference>
<dbReference type="Gene3D" id="3.40.50.300">
    <property type="entry name" value="P-loop containing nucleotide triphosphate hydrolases"/>
    <property type="match status" value="1"/>
</dbReference>
<dbReference type="RefSeq" id="WP_318751461.1">
    <property type="nucleotide sequence ID" value="NZ_CP132508.1"/>
</dbReference>
<name>A0ABZ0QU53_9FIRM</name>
<protein>
    <submittedName>
        <fullName evidence="2">GTPase domain-containing protein</fullName>
    </submittedName>
</protein>
<evidence type="ECO:0000313" key="3">
    <source>
        <dbReference type="Proteomes" id="UP001304683"/>
    </source>
</evidence>
<feature type="domain" description="G" evidence="1">
    <location>
        <begin position="55"/>
        <end position="157"/>
    </location>
</feature>
<dbReference type="CDD" id="cd00882">
    <property type="entry name" value="Ras_like_GTPase"/>
    <property type="match status" value="1"/>
</dbReference>
<evidence type="ECO:0000259" key="1">
    <source>
        <dbReference type="Pfam" id="PF01926"/>
    </source>
</evidence>
<dbReference type="InterPro" id="IPR027417">
    <property type="entry name" value="P-loop_NTPase"/>
</dbReference>
<keyword evidence="3" id="KW-1185">Reference proteome</keyword>
<organism evidence="2 3">
    <name type="scientific">Thermaerobacter composti</name>
    <dbReference type="NCBI Taxonomy" id="554949"/>
    <lineage>
        <taxon>Bacteria</taxon>
        <taxon>Bacillati</taxon>
        <taxon>Bacillota</taxon>
        <taxon>Clostridia</taxon>
        <taxon>Eubacteriales</taxon>
        <taxon>Clostridiales Family XVII. Incertae Sedis</taxon>
        <taxon>Thermaerobacter</taxon>
    </lineage>
</organism>
<sequence>MRTALIIGQANAGKTLFLLNFARYLGVERAEMTVQAAEGGTFTRPCHVERDRPLLVGDEPHTTRGLQSLAVSLPARKRARVVVLTDSTGLVDGIDEDRHVRLAVAQTLRALRLADAVLHVVDADRVGRQGRAAIAQVEVQIARYLPLRAPYAVLANKMDLPAAAAGLVTIRRVFHGRPVFPISALKRTGFREVRRFVARYV</sequence>
<gene>
    <name evidence="2" type="ORF">Q5761_05310</name>
</gene>
<reference evidence="2 3" key="1">
    <citation type="submission" date="2023-08" db="EMBL/GenBank/DDBJ databases">
        <title>Genome sequence of Thermaerobacter compostii strain Ins1, a spore-forming filamentous bacterium isolated from a deep geothermal reservoir.</title>
        <authorList>
            <person name="Bregnard D."/>
            <person name="Gonzalez D."/>
            <person name="Junier P."/>
        </authorList>
    </citation>
    <scope>NUCLEOTIDE SEQUENCE [LARGE SCALE GENOMIC DNA]</scope>
    <source>
        <strain evidence="2 3">Ins1</strain>
    </source>
</reference>
<accession>A0ABZ0QU53</accession>
<proteinExistence type="predicted"/>